<dbReference type="EMBL" id="AP023416">
    <property type="protein sequence ID" value="BCK80061.1"/>
    <property type="molecule type" value="Genomic_DNA"/>
</dbReference>
<dbReference type="Gene3D" id="3.10.310.50">
    <property type="match status" value="1"/>
</dbReference>
<evidence type="ECO:0000259" key="1">
    <source>
        <dbReference type="Pfam" id="PF04536"/>
    </source>
</evidence>
<dbReference type="KEGG" id="vfa:MM35RIKEN_22530"/>
<evidence type="ECO:0000313" key="3">
    <source>
        <dbReference type="Proteomes" id="UP000681343"/>
    </source>
</evidence>
<keyword evidence="3" id="KW-1185">Reference proteome</keyword>
<dbReference type="AlphaFoldDB" id="A0A810Q3N7"/>
<evidence type="ECO:0000313" key="2">
    <source>
        <dbReference type="EMBL" id="BCK80061.1"/>
    </source>
</evidence>
<name>A0A810Q3N7_9FIRM</name>
<protein>
    <recommendedName>
        <fullName evidence="1">TPM domain-containing protein</fullName>
    </recommendedName>
</protein>
<dbReference type="RefSeq" id="WP_212821931.1">
    <property type="nucleotide sequence ID" value="NZ_AP023416.1"/>
</dbReference>
<dbReference type="PANTHER" id="PTHR30373:SF2">
    <property type="entry name" value="UPF0603 PROTEIN YGCG"/>
    <property type="match status" value="1"/>
</dbReference>
<reference evidence="2" key="1">
    <citation type="submission" date="2020-09" db="EMBL/GenBank/DDBJ databases">
        <title>New species isolated from human feces.</title>
        <authorList>
            <person name="Kitahara M."/>
            <person name="Shigeno Y."/>
            <person name="Shime M."/>
            <person name="Matsumoto Y."/>
            <person name="Nakamura S."/>
            <person name="Motooka D."/>
            <person name="Fukuoka S."/>
            <person name="Nishikawa H."/>
            <person name="Benno Y."/>
        </authorList>
    </citation>
    <scope>NUCLEOTIDE SEQUENCE</scope>
    <source>
        <strain evidence="2">MM35</strain>
        <plasmid evidence="2">pMM35_01</plasmid>
    </source>
</reference>
<accession>A0A810Q3N7</accession>
<geneLocation type="plasmid" evidence="2 3">
    <name>pMM35_01</name>
</geneLocation>
<gene>
    <name evidence="2" type="ORF">MM35RIKEN_22530</name>
</gene>
<organism evidence="2 3">
    <name type="scientific">Vescimonas fastidiosa</name>
    <dbReference type="NCBI Taxonomy" id="2714353"/>
    <lineage>
        <taxon>Bacteria</taxon>
        <taxon>Bacillati</taxon>
        <taxon>Bacillota</taxon>
        <taxon>Clostridia</taxon>
        <taxon>Eubacteriales</taxon>
        <taxon>Oscillospiraceae</taxon>
        <taxon>Vescimonas</taxon>
    </lineage>
</organism>
<sequence length="164" mass="18192">MKFFKSSAVALAVLILVVAAGSVYGLSRKPLEVQYHQWIVDDAGVLTESTVEMLHSYNQQWDSRYNAAIAVASVDSTHGWSGAKYAAMLGKQWGLGQNDMLLLMIEGKDYQVLYGNSVNSTITDTQESMLRRALDSDYYDGDYDQAALKFFRAADVVFAQLGQQ</sequence>
<proteinExistence type="predicted"/>
<dbReference type="PANTHER" id="PTHR30373">
    <property type="entry name" value="UPF0603 PROTEIN YGCG"/>
    <property type="match status" value="1"/>
</dbReference>
<dbReference type="Pfam" id="PF04536">
    <property type="entry name" value="TPM_phosphatase"/>
    <property type="match status" value="1"/>
</dbReference>
<dbReference type="InterPro" id="IPR007621">
    <property type="entry name" value="TPM_dom"/>
</dbReference>
<keyword evidence="2" id="KW-0614">Plasmid</keyword>
<dbReference type="Proteomes" id="UP000681343">
    <property type="component" value="Plasmid pMM35_01"/>
</dbReference>
<feature type="domain" description="TPM" evidence="1">
    <location>
        <begin position="39"/>
        <end position="154"/>
    </location>
</feature>